<proteinExistence type="predicted"/>
<gene>
    <name evidence="1" type="primary">NCL1_47483</name>
    <name evidence="1" type="ORF">TNCT_81101</name>
</gene>
<keyword evidence="2" id="KW-1185">Reference proteome</keyword>
<dbReference type="Proteomes" id="UP000887116">
    <property type="component" value="Unassembled WGS sequence"/>
</dbReference>
<comment type="caution">
    <text evidence="1">The sequence shown here is derived from an EMBL/GenBank/DDBJ whole genome shotgun (WGS) entry which is preliminary data.</text>
</comment>
<reference evidence="1" key="1">
    <citation type="submission" date="2020-07" db="EMBL/GenBank/DDBJ databases">
        <title>Multicomponent nature underlies the extraordinary mechanical properties of spider dragline silk.</title>
        <authorList>
            <person name="Kono N."/>
            <person name="Nakamura H."/>
            <person name="Mori M."/>
            <person name="Yoshida Y."/>
            <person name="Ohtoshi R."/>
            <person name="Malay A.D."/>
            <person name="Moran D.A.P."/>
            <person name="Tomita M."/>
            <person name="Numata K."/>
            <person name="Arakawa K."/>
        </authorList>
    </citation>
    <scope>NUCLEOTIDE SEQUENCE</scope>
</reference>
<name>A0A8X6M4R7_TRICU</name>
<protein>
    <submittedName>
        <fullName evidence="1">Zinc finger protein</fullName>
    </submittedName>
</protein>
<dbReference type="EMBL" id="BMAO01019653">
    <property type="protein sequence ID" value="GFR31912.1"/>
    <property type="molecule type" value="Genomic_DNA"/>
</dbReference>
<organism evidence="1 2">
    <name type="scientific">Trichonephila clavata</name>
    <name type="common">Joro spider</name>
    <name type="synonym">Nephila clavata</name>
    <dbReference type="NCBI Taxonomy" id="2740835"/>
    <lineage>
        <taxon>Eukaryota</taxon>
        <taxon>Metazoa</taxon>
        <taxon>Ecdysozoa</taxon>
        <taxon>Arthropoda</taxon>
        <taxon>Chelicerata</taxon>
        <taxon>Arachnida</taxon>
        <taxon>Araneae</taxon>
        <taxon>Araneomorphae</taxon>
        <taxon>Entelegynae</taxon>
        <taxon>Araneoidea</taxon>
        <taxon>Nephilidae</taxon>
        <taxon>Trichonephila</taxon>
    </lineage>
</organism>
<evidence type="ECO:0000313" key="1">
    <source>
        <dbReference type="EMBL" id="GFR31912.1"/>
    </source>
</evidence>
<accession>A0A8X6M4R7</accession>
<evidence type="ECO:0000313" key="2">
    <source>
        <dbReference type="Proteomes" id="UP000887116"/>
    </source>
</evidence>
<dbReference type="AlphaFoldDB" id="A0A8X6M4R7"/>
<dbReference type="OrthoDB" id="6077919at2759"/>
<sequence length="198" mass="22306">MAIFSNIPTPLMYESFSVTDNVTVSNVGTENILKDLACEDSSFYVQDLKCNISEQNLVSTFENIPKLDEGLNEFVSCDFLTYQSDQNDQEIFQEAKEQNINTCTEELSLESLVSSETFLSKLDYKGNSMIDDISYFNLESTGEFCTDLLSDNSIQLMDIKESAAVKEDIECFNMKDIVLECKTNQQTNSENVNSTLSV</sequence>